<reference evidence="1 2" key="1">
    <citation type="journal article" date="2018" name="Sci. Rep.">
        <title>Genomic signatures of local adaptation to the degree of environmental predictability in rotifers.</title>
        <authorList>
            <person name="Franch-Gras L."/>
            <person name="Hahn C."/>
            <person name="Garcia-Roger E.M."/>
            <person name="Carmona M.J."/>
            <person name="Serra M."/>
            <person name="Gomez A."/>
        </authorList>
    </citation>
    <scope>NUCLEOTIDE SEQUENCE [LARGE SCALE GENOMIC DNA]</scope>
    <source>
        <strain evidence="1">HYR1</strain>
    </source>
</reference>
<gene>
    <name evidence="1" type="ORF">BpHYR1_042470</name>
</gene>
<proteinExistence type="predicted"/>
<dbReference type="EMBL" id="REGN01011741">
    <property type="protein sequence ID" value="RMZ96962.1"/>
    <property type="molecule type" value="Genomic_DNA"/>
</dbReference>
<sequence length="72" mass="8534">MKSKLELTFWSKDLKNSDSRNNSLKLIKNIRKNTATYFFAPFLPKLIFLMEKKVQQSMLHIVCIHNSLIYKS</sequence>
<keyword evidence="2" id="KW-1185">Reference proteome</keyword>
<evidence type="ECO:0000313" key="1">
    <source>
        <dbReference type="EMBL" id="RMZ96962.1"/>
    </source>
</evidence>
<organism evidence="1 2">
    <name type="scientific">Brachionus plicatilis</name>
    <name type="common">Marine rotifer</name>
    <name type="synonym">Brachionus muelleri</name>
    <dbReference type="NCBI Taxonomy" id="10195"/>
    <lineage>
        <taxon>Eukaryota</taxon>
        <taxon>Metazoa</taxon>
        <taxon>Spiralia</taxon>
        <taxon>Gnathifera</taxon>
        <taxon>Rotifera</taxon>
        <taxon>Eurotatoria</taxon>
        <taxon>Monogononta</taxon>
        <taxon>Pseudotrocha</taxon>
        <taxon>Ploima</taxon>
        <taxon>Brachionidae</taxon>
        <taxon>Brachionus</taxon>
    </lineage>
</organism>
<comment type="caution">
    <text evidence="1">The sequence shown here is derived from an EMBL/GenBank/DDBJ whole genome shotgun (WGS) entry which is preliminary data.</text>
</comment>
<accession>A0A3M7PD26</accession>
<name>A0A3M7PD26_BRAPC</name>
<protein>
    <submittedName>
        <fullName evidence="1">Uncharacterized protein</fullName>
    </submittedName>
</protein>
<dbReference type="Proteomes" id="UP000276133">
    <property type="component" value="Unassembled WGS sequence"/>
</dbReference>
<evidence type="ECO:0000313" key="2">
    <source>
        <dbReference type="Proteomes" id="UP000276133"/>
    </source>
</evidence>
<dbReference type="AlphaFoldDB" id="A0A3M7PD26"/>